<evidence type="ECO:0000256" key="10">
    <source>
        <dbReference type="SAM" id="Phobius"/>
    </source>
</evidence>
<dbReference type="InterPro" id="IPR007110">
    <property type="entry name" value="Ig-like_dom"/>
</dbReference>
<accession>A0A8S4PQW7</accession>
<feature type="domain" description="Ig-like" evidence="11">
    <location>
        <begin position="119"/>
        <end position="219"/>
    </location>
</feature>
<protein>
    <submittedName>
        <fullName evidence="13">Uncharacterized protein</fullName>
    </submittedName>
</protein>
<feature type="domain" description="Ig-like" evidence="11">
    <location>
        <begin position="415"/>
        <end position="502"/>
    </location>
</feature>
<evidence type="ECO:0000256" key="3">
    <source>
        <dbReference type="ARBA" id="ARBA00022729"/>
    </source>
</evidence>
<dbReference type="PANTHER" id="PTHR10075">
    <property type="entry name" value="BASIGIN RELATED"/>
    <property type="match status" value="1"/>
</dbReference>
<dbReference type="Pfam" id="PF13927">
    <property type="entry name" value="Ig_3"/>
    <property type="match status" value="1"/>
</dbReference>
<feature type="domain" description="Ig-like" evidence="11">
    <location>
        <begin position="316"/>
        <end position="410"/>
    </location>
</feature>
<keyword evidence="5" id="KW-0130">Cell adhesion</keyword>
<evidence type="ECO:0000256" key="5">
    <source>
        <dbReference type="ARBA" id="ARBA00022889"/>
    </source>
</evidence>
<evidence type="ECO:0000256" key="4">
    <source>
        <dbReference type="ARBA" id="ARBA00022737"/>
    </source>
</evidence>
<evidence type="ECO:0000259" key="11">
    <source>
        <dbReference type="PROSITE" id="PS50835"/>
    </source>
</evidence>
<evidence type="ECO:0000256" key="7">
    <source>
        <dbReference type="ARBA" id="ARBA00023136"/>
    </source>
</evidence>
<proteinExistence type="predicted"/>
<dbReference type="Pfam" id="PF07679">
    <property type="entry name" value="I-set"/>
    <property type="match status" value="5"/>
</dbReference>
<dbReference type="SMART" id="SM00060">
    <property type="entry name" value="FN3"/>
    <property type="match status" value="3"/>
</dbReference>
<organism evidence="13 14">
    <name type="scientific">Owenia fusiformis</name>
    <name type="common">Polychaete worm</name>
    <dbReference type="NCBI Taxonomy" id="6347"/>
    <lineage>
        <taxon>Eukaryota</taxon>
        <taxon>Metazoa</taxon>
        <taxon>Spiralia</taxon>
        <taxon>Lophotrochozoa</taxon>
        <taxon>Annelida</taxon>
        <taxon>Polychaeta</taxon>
        <taxon>Sedentaria</taxon>
        <taxon>Canalipalpata</taxon>
        <taxon>Sabellida</taxon>
        <taxon>Oweniida</taxon>
        <taxon>Oweniidae</taxon>
        <taxon>Owenia</taxon>
    </lineage>
</organism>
<dbReference type="SMART" id="SM00408">
    <property type="entry name" value="IGc2"/>
    <property type="match status" value="9"/>
</dbReference>
<feature type="domain" description="Ig-like" evidence="11">
    <location>
        <begin position="701"/>
        <end position="790"/>
    </location>
</feature>
<keyword evidence="6 10" id="KW-1133">Transmembrane helix</keyword>
<dbReference type="CDD" id="cd00096">
    <property type="entry name" value="Ig"/>
    <property type="match status" value="1"/>
</dbReference>
<keyword evidence="3" id="KW-0732">Signal</keyword>
<feature type="domain" description="Fibronectin type-III" evidence="12">
    <location>
        <begin position="1097"/>
        <end position="1195"/>
    </location>
</feature>
<feature type="non-terminal residue" evidence="13">
    <location>
        <position position="1481"/>
    </location>
</feature>
<feature type="domain" description="Fibronectin type-III" evidence="12">
    <location>
        <begin position="1200"/>
        <end position="1292"/>
    </location>
</feature>
<evidence type="ECO:0000256" key="2">
    <source>
        <dbReference type="ARBA" id="ARBA00022692"/>
    </source>
</evidence>
<evidence type="ECO:0000313" key="14">
    <source>
        <dbReference type="Proteomes" id="UP000749559"/>
    </source>
</evidence>
<evidence type="ECO:0000256" key="9">
    <source>
        <dbReference type="ARBA" id="ARBA00023319"/>
    </source>
</evidence>
<feature type="transmembrane region" description="Helical" evidence="10">
    <location>
        <begin position="1307"/>
        <end position="1329"/>
    </location>
</feature>
<dbReference type="PROSITE" id="PS50835">
    <property type="entry name" value="IG_LIKE"/>
    <property type="match status" value="9"/>
</dbReference>
<dbReference type="EMBL" id="CAIIXF020000010">
    <property type="protein sequence ID" value="CAH1796554.1"/>
    <property type="molecule type" value="Genomic_DNA"/>
</dbReference>
<dbReference type="OrthoDB" id="10038880at2759"/>
<comment type="caution">
    <text evidence="13">The sequence shown here is derived from an EMBL/GenBank/DDBJ whole genome shotgun (WGS) entry which is preliminary data.</text>
</comment>
<keyword evidence="2 10" id="KW-0812">Transmembrane</keyword>
<dbReference type="InterPro" id="IPR003599">
    <property type="entry name" value="Ig_sub"/>
</dbReference>
<evidence type="ECO:0000256" key="8">
    <source>
        <dbReference type="ARBA" id="ARBA00023157"/>
    </source>
</evidence>
<name>A0A8S4PQW7_OWEFU</name>
<dbReference type="Proteomes" id="UP000749559">
    <property type="component" value="Unassembled WGS sequence"/>
</dbReference>
<dbReference type="Gene3D" id="2.60.40.10">
    <property type="entry name" value="Immunoglobulins"/>
    <property type="match status" value="12"/>
</dbReference>
<evidence type="ECO:0000313" key="13">
    <source>
        <dbReference type="EMBL" id="CAH1796554.1"/>
    </source>
</evidence>
<dbReference type="PANTHER" id="PTHR10075:SF100">
    <property type="entry name" value="FASCICLIN-2"/>
    <property type="match status" value="1"/>
</dbReference>
<dbReference type="SUPFAM" id="SSF48726">
    <property type="entry name" value="Immunoglobulin"/>
    <property type="match status" value="9"/>
</dbReference>
<feature type="domain" description="Ig-like" evidence="11">
    <location>
        <begin position="603"/>
        <end position="696"/>
    </location>
</feature>
<dbReference type="CDD" id="cd00063">
    <property type="entry name" value="FN3"/>
    <property type="match status" value="3"/>
</dbReference>
<dbReference type="PROSITE" id="PS50853">
    <property type="entry name" value="FN3"/>
    <property type="match status" value="3"/>
</dbReference>
<feature type="domain" description="Ig-like" evidence="11">
    <location>
        <begin position="801"/>
        <end position="887"/>
    </location>
</feature>
<evidence type="ECO:0000256" key="6">
    <source>
        <dbReference type="ARBA" id="ARBA00022989"/>
    </source>
</evidence>
<feature type="domain" description="Ig-like" evidence="11">
    <location>
        <begin position="21"/>
        <end position="113"/>
    </location>
</feature>
<reference evidence="13" key="1">
    <citation type="submission" date="2022-03" db="EMBL/GenBank/DDBJ databases">
        <authorList>
            <person name="Martin C."/>
        </authorList>
    </citation>
    <scope>NUCLEOTIDE SEQUENCE</scope>
</reference>
<dbReference type="GO" id="GO:0007155">
    <property type="term" value="P:cell adhesion"/>
    <property type="evidence" value="ECO:0007669"/>
    <property type="project" value="UniProtKB-KW"/>
</dbReference>
<feature type="domain" description="Ig-like" evidence="11">
    <location>
        <begin position="510"/>
        <end position="598"/>
    </location>
</feature>
<dbReference type="Pfam" id="PF00041">
    <property type="entry name" value="fn3"/>
    <property type="match status" value="1"/>
</dbReference>
<dbReference type="FunFam" id="2.60.40.10:FF:000017">
    <property type="entry name" value="Down syndrome cell adhesion molecule b"/>
    <property type="match status" value="1"/>
</dbReference>
<feature type="domain" description="Ig-like" evidence="11">
    <location>
        <begin position="222"/>
        <end position="310"/>
    </location>
</feature>
<sequence>INFKLEDSNAIASIGFTTQGIEFAESPTSVTLRRSDSLYWPCSAKPSPGEPDQSFTYSWAYYNASGIADSVQPSTYSNGTLYVESMSSDFAGRYKCSASGVTTGDVIKTDLVTLGYIDDAFITSPISATIAPSTTDYAFFCSVASYPAATIEWRYDDKPINDRDSDWATINTSEDELVVSTTLVLKYPTHARWGEYRCSATNDYLQVPLLSDIAELKISGSPGFKISPQTSDVNEGSTAMFRCVGKGMTEPDQYWAFKPDGSATYSEIYPNDPNNMTYLYVHNVTSDDVGSYRCSINNTDGERNAEANLTLVAYAPVLEDPIVNQFANLRDAITLTCSIRGAPLPEAVVWSKVNGDLPDESSTVIKSQFNWPDRVIGTLKINYVMEEDQGIYTCSSSNSEGSFTENVTLSVYETPVFSTAPGNPVVQNGDEVNLPCRPTGNPAPKTQWRLKDGGFMDLGSETDHYQVFYNGTLRIKKASPNTHGGYVCFADNEKTERQGYISKVFVNYAPVFDDNQPSKLYPHQDQDAFVSCNVKSHPNPTIRWYRGESKLGPLGSPDYQVFPNGTLKIFNIQPRDDAPYYCDAQNREGEAERRVDVEVRAPPKIIFSPISQMVDDGGIAFLKCDVAGRPKPSIKWLFQDADLPRELGKLSSNMELSSGDLTSSLSVSNIRQEQLGKYTCVASNNAGTVTASAIVHTQDFPRFVVKPEDVKVDYGNAARLYCNGTVHINGTILAVDWFRDNGDWTYTPQPDNSSVGDVKLADGSLKLSSVDFGDRGRYVCRLSTNAASINASAYLQVNGKPILDSLTNEVEYAGNEIQLACPSTGDPYPTTTWTAPTGYEVMNNNPHYRQIGDNLLIHALSVERDFGRWTCKKCNSYGCAEDTLMMTIVGKPNITHSVGRDINPVNESSRRVARDVNPVNESSYLAISCPAVGFPSPSFDFWAKDLTGEDYSWIHPKYPPADHEIITTETPPQLRIFGGNKRDGYKCVAKNMYGSDIWDLTAPRAIAQPLPYTSTPNTATVDWVDPREKNLPIKHYNLNYRQGDGTWNSLNENVQSLPHTIDNLQPYTQYEYMVQPVNALGTGSFYHGSKVTTEAIAPSIPRNMECVIADNDGNITWNAPAELNGNPADIIYEVKYNDENVQNPTYKSKTTKDRSIRLDDVEHKHNYTVKVRAGNRDIGEWGPYTTACNLLAVPIVPRCAPTLKEAKVMGAHDVKLTWEDKCNTFKDGYRVCSKESVDTKDWQCTNYSNPQQRSQLVTGLDESTENSFVVAALNDAGHGPYSNELQAKTAYELYTWMGDGYWTGGRIAGLVIGLVAALFLILLLLFCCCNRGGGPKVEKRGGLNIDGDVDGDVEAGVDGDVAVKSGGFCSCCVCCKPKDQGVRVDRSGEVNLAMDDIDADANANVKVEGDVKAPRVRVQNEYAVPNVKVGERAIDVDLNAGDVKVKGPDVDVGDINIQKEADIKLNKPNIDVDYDYDVKAP</sequence>
<keyword evidence="4" id="KW-0677">Repeat</keyword>
<keyword evidence="14" id="KW-1185">Reference proteome</keyword>
<comment type="subcellular location">
    <subcellularLocation>
        <location evidence="1">Membrane</location>
        <topology evidence="1">Single-pass membrane protein</topology>
    </subcellularLocation>
</comment>
<keyword evidence="8" id="KW-1015">Disulfide bond</keyword>
<dbReference type="InterPro" id="IPR003961">
    <property type="entry name" value="FN3_dom"/>
</dbReference>
<gene>
    <name evidence="13" type="ORF">OFUS_LOCUS20949</name>
</gene>
<dbReference type="SUPFAM" id="SSF49265">
    <property type="entry name" value="Fibronectin type III"/>
    <property type="match status" value="2"/>
</dbReference>
<dbReference type="InterPro" id="IPR036116">
    <property type="entry name" value="FN3_sf"/>
</dbReference>
<dbReference type="SMART" id="SM00409">
    <property type="entry name" value="IG"/>
    <property type="match status" value="9"/>
</dbReference>
<dbReference type="InterPro" id="IPR036179">
    <property type="entry name" value="Ig-like_dom_sf"/>
</dbReference>
<feature type="domain" description="Fibronectin type-III" evidence="12">
    <location>
        <begin position="1002"/>
        <end position="1096"/>
    </location>
</feature>
<keyword evidence="7 10" id="KW-0472">Membrane</keyword>
<dbReference type="GO" id="GO:0016020">
    <property type="term" value="C:membrane"/>
    <property type="evidence" value="ECO:0007669"/>
    <property type="project" value="UniProtKB-SubCell"/>
</dbReference>
<feature type="non-terminal residue" evidence="13">
    <location>
        <position position="1"/>
    </location>
</feature>
<dbReference type="InterPro" id="IPR003598">
    <property type="entry name" value="Ig_sub2"/>
</dbReference>
<evidence type="ECO:0000259" key="12">
    <source>
        <dbReference type="PROSITE" id="PS50853"/>
    </source>
</evidence>
<dbReference type="InterPro" id="IPR013098">
    <property type="entry name" value="Ig_I-set"/>
</dbReference>
<dbReference type="InterPro" id="IPR013783">
    <property type="entry name" value="Ig-like_fold"/>
</dbReference>
<evidence type="ECO:0000256" key="1">
    <source>
        <dbReference type="ARBA" id="ARBA00004167"/>
    </source>
</evidence>
<keyword evidence="9" id="KW-0393">Immunoglobulin domain</keyword>